<feature type="transmembrane region" description="Helical" evidence="7">
    <location>
        <begin position="73"/>
        <end position="94"/>
    </location>
</feature>
<evidence type="ECO:0000313" key="8">
    <source>
        <dbReference type="EMBL" id="SDD29753.1"/>
    </source>
</evidence>
<dbReference type="PANTHER" id="PTHR43663:SF1">
    <property type="entry name" value="CHROMATE TRANSPORTER"/>
    <property type="match status" value="1"/>
</dbReference>
<dbReference type="PANTHER" id="PTHR43663">
    <property type="entry name" value="CHROMATE TRANSPORT PROTEIN-RELATED"/>
    <property type="match status" value="1"/>
</dbReference>
<dbReference type="GO" id="GO:0005886">
    <property type="term" value="C:plasma membrane"/>
    <property type="evidence" value="ECO:0007669"/>
    <property type="project" value="UniProtKB-SubCell"/>
</dbReference>
<comment type="subcellular location">
    <subcellularLocation>
        <location evidence="1">Cell membrane</location>
        <topology evidence="1">Multi-pass membrane protein</topology>
    </subcellularLocation>
</comment>
<evidence type="ECO:0000313" key="9">
    <source>
        <dbReference type="Proteomes" id="UP000198908"/>
    </source>
</evidence>
<keyword evidence="5 7" id="KW-1133">Transmembrane helix</keyword>
<dbReference type="InterPro" id="IPR003370">
    <property type="entry name" value="Chromate_transpt"/>
</dbReference>
<feature type="transmembrane region" description="Helical" evidence="7">
    <location>
        <begin position="138"/>
        <end position="153"/>
    </location>
</feature>
<comment type="similarity">
    <text evidence="2">Belongs to the chromate ion transporter (CHR) (TC 2.A.51) family.</text>
</comment>
<dbReference type="Proteomes" id="UP000198908">
    <property type="component" value="Unassembled WGS sequence"/>
</dbReference>
<evidence type="ECO:0000256" key="7">
    <source>
        <dbReference type="SAM" id="Phobius"/>
    </source>
</evidence>
<dbReference type="EMBL" id="FMYQ01000017">
    <property type="protein sequence ID" value="SDD29753.1"/>
    <property type="molecule type" value="Genomic_DNA"/>
</dbReference>
<reference evidence="9" key="1">
    <citation type="submission" date="2016-09" db="EMBL/GenBank/DDBJ databases">
        <authorList>
            <person name="Varghese N."/>
            <person name="Submissions S."/>
        </authorList>
    </citation>
    <scope>NUCLEOTIDE SEQUENCE [LARGE SCALE GENOMIC DNA]</scope>
    <source>
        <strain evidence="9">TNe-862</strain>
    </source>
</reference>
<keyword evidence="4 7" id="KW-0812">Transmembrane</keyword>
<name>A0A1G6TL00_9BURK</name>
<sequence length="189" mass="19926">MNMRLLGQLAAIFAPLSLVTIGGGQAIIAEIQRQVVEVHAWMTHAQFAADFAISRMAPGPGSLLVTLIGWQVAGFWGALVATAALLLPTGFLIYGVTHVWSRYQGAAWQLALERGLRPIAAGMMLAAGWVLLKSLNGGLPAKAIAVISLCVLLRTRISPLALLLAGALALFGVSFVGADLPHWLQVQLA</sequence>
<dbReference type="GO" id="GO:0015109">
    <property type="term" value="F:chromate transmembrane transporter activity"/>
    <property type="evidence" value="ECO:0007669"/>
    <property type="project" value="InterPro"/>
</dbReference>
<protein>
    <submittedName>
        <fullName evidence="8">Chromate transporter</fullName>
    </submittedName>
</protein>
<evidence type="ECO:0000256" key="1">
    <source>
        <dbReference type="ARBA" id="ARBA00004651"/>
    </source>
</evidence>
<proteinExistence type="inferred from homology"/>
<evidence type="ECO:0000256" key="3">
    <source>
        <dbReference type="ARBA" id="ARBA00022475"/>
    </source>
</evidence>
<evidence type="ECO:0000256" key="2">
    <source>
        <dbReference type="ARBA" id="ARBA00005262"/>
    </source>
</evidence>
<feature type="transmembrane region" description="Helical" evidence="7">
    <location>
        <begin position="115"/>
        <end position="132"/>
    </location>
</feature>
<evidence type="ECO:0000256" key="5">
    <source>
        <dbReference type="ARBA" id="ARBA00022989"/>
    </source>
</evidence>
<evidence type="ECO:0000256" key="6">
    <source>
        <dbReference type="ARBA" id="ARBA00023136"/>
    </source>
</evidence>
<dbReference type="AlphaFoldDB" id="A0A1G6TL00"/>
<keyword evidence="6 7" id="KW-0472">Membrane</keyword>
<keyword evidence="9" id="KW-1185">Reference proteome</keyword>
<keyword evidence="3" id="KW-1003">Cell membrane</keyword>
<dbReference type="Pfam" id="PF02417">
    <property type="entry name" value="Chromate_transp"/>
    <property type="match status" value="1"/>
</dbReference>
<gene>
    <name evidence="8" type="ORF">SAMN05421548_11777</name>
</gene>
<feature type="transmembrane region" description="Helical" evidence="7">
    <location>
        <begin position="160"/>
        <end position="178"/>
    </location>
</feature>
<organism evidence="8 9">
    <name type="scientific">Paraburkholderia lycopersici</name>
    <dbReference type="NCBI Taxonomy" id="416944"/>
    <lineage>
        <taxon>Bacteria</taxon>
        <taxon>Pseudomonadati</taxon>
        <taxon>Pseudomonadota</taxon>
        <taxon>Betaproteobacteria</taxon>
        <taxon>Burkholderiales</taxon>
        <taxon>Burkholderiaceae</taxon>
        <taxon>Paraburkholderia</taxon>
    </lineage>
</organism>
<accession>A0A1G6TL00</accession>
<dbReference type="RefSeq" id="WP_425434105.1">
    <property type="nucleotide sequence ID" value="NZ_FMYQ01000017.1"/>
</dbReference>
<dbReference type="STRING" id="416944.SAMN05421548_11777"/>
<dbReference type="InterPro" id="IPR052518">
    <property type="entry name" value="CHR_Transporter"/>
</dbReference>
<evidence type="ECO:0000256" key="4">
    <source>
        <dbReference type="ARBA" id="ARBA00022692"/>
    </source>
</evidence>